<gene>
    <name evidence="9" type="primary">LOC107271439</name>
</gene>
<dbReference type="GeneID" id="107271439"/>
<dbReference type="Gene3D" id="3.40.30.10">
    <property type="entry name" value="Glutaredoxin"/>
    <property type="match status" value="1"/>
</dbReference>
<dbReference type="InterPro" id="IPR039927">
    <property type="entry name" value="Ribosomal_mL43"/>
</dbReference>
<protein>
    <recommendedName>
        <fullName evidence="6">Large ribosomal subunit protein mL43</fullName>
    </recommendedName>
</protein>
<keyword evidence="8" id="KW-1185">Reference proteome</keyword>
<evidence type="ECO:0000259" key="7">
    <source>
        <dbReference type="SMART" id="SM00916"/>
    </source>
</evidence>
<dbReference type="InterPro" id="IPR036249">
    <property type="entry name" value="Thioredoxin-like_sf"/>
</dbReference>
<comment type="subcellular location">
    <subcellularLocation>
        <location evidence="1">Mitochondrion</location>
    </subcellularLocation>
</comment>
<evidence type="ECO:0000313" key="8">
    <source>
        <dbReference type="Proteomes" id="UP000694920"/>
    </source>
</evidence>
<dbReference type="Pfam" id="PF05047">
    <property type="entry name" value="L51_S25_CI-B8"/>
    <property type="match status" value="1"/>
</dbReference>
<evidence type="ECO:0000256" key="6">
    <source>
        <dbReference type="ARBA" id="ARBA00035188"/>
    </source>
</evidence>
<name>A0AAJ7C682_CEPCN</name>
<evidence type="ECO:0000256" key="3">
    <source>
        <dbReference type="ARBA" id="ARBA00022980"/>
    </source>
</evidence>
<dbReference type="GO" id="GO:0005762">
    <property type="term" value="C:mitochondrial large ribosomal subunit"/>
    <property type="evidence" value="ECO:0007669"/>
    <property type="project" value="TreeGrafter"/>
</dbReference>
<dbReference type="Proteomes" id="UP000694920">
    <property type="component" value="Unplaced"/>
</dbReference>
<feature type="domain" description="Ribosomal protein/NADH dehydrogenase" evidence="7">
    <location>
        <begin position="77"/>
        <end position="150"/>
    </location>
</feature>
<dbReference type="SUPFAM" id="SSF52833">
    <property type="entry name" value="Thioredoxin-like"/>
    <property type="match status" value="1"/>
</dbReference>
<dbReference type="KEGG" id="ccin:107271439"/>
<evidence type="ECO:0000256" key="2">
    <source>
        <dbReference type="ARBA" id="ARBA00006073"/>
    </source>
</evidence>
<comment type="similarity">
    <text evidence="2">Belongs to the mitochondrion-specific ribosomal protein mL43 family.</text>
</comment>
<evidence type="ECO:0000313" key="9">
    <source>
        <dbReference type="RefSeq" id="XP_015602937.1"/>
    </source>
</evidence>
<dbReference type="GO" id="GO:0003735">
    <property type="term" value="F:structural constituent of ribosome"/>
    <property type="evidence" value="ECO:0007669"/>
    <property type="project" value="InterPro"/>
</dbReference>
<evidence type="ECO:0000256" key="5">
    <source>
        <dbReference type="ARBA" id="ARBA00023274"/>
    </source>
</evidence>
<keyword evidence="4" id="KW-0496">Mitochondrion</keyword>
<evidence type="ECO:0000256" key="4">
    <source>
        <dbReference type="ARBA" id="ARBA00023128"/>
    </source>
</evidence>
<reference evidence="9" key="1">
    <citation type="submission" date="2025-08" db="UniProtKB">
        <authorList>
            <consortium name="RefSeq"/>
        </authorList>
    </citation>
    <scope>IDENTIFICATION</scope>
</reference>
<dbReference type="SMART" id="SM00916">
    <property type="entry name" value="L51_S25_CI-B8"/>
    <property type="match status" value="1"/>
</dbReference>
<dbReference type="CTD" id="84545"/>
<dbReference type="FunFam" id="3.40.30.10:FF:000257">
    <property type="entry name" value="39S ribosomal protein L43"/>
    <property type="match status" value="1"/>
</dbReference>
<dbReference type="PANTHER" id="PTHR21396">
    <property type="entry name" value="39S RIBOSOMAL PROTEIN L43"/>
    <property type="match status" value="1"/>
</dbReference>
<keyword evidence="3 9" id="KW-0689">Ribosomal protein</keyword>
<accession>A0AAJ7C682</accession>
<dbReference type="GO" id="GO:0032543">
    <property type="term" value="P:mitochondrial translation"/>
    <property type="evidence" value="ECO:0007669"/>
    <property type="project" value="InterPro"/>
</dbReference>
<evidence type="ECO:0000256" key="1">
    <source>
        <dbReference type="ARBA" id="ARBA00004173"/>
    </source>
</evidence>
<sequence length="226" mass="26149">MNKIITSVVENIRTFTDVTTVFFIGGALSHRDTAYPVIGMSTNKSLFLKAAFPRAPLNNGIGRYVCQLQRVTLKFCKNNGSSRGMRDFLENDLLNFANENPGVVVYVKPRRHKTPVIVAEYLNGDRFWHSCRNYSREELLKWMEHIRTQAGDMTNVRLRKMWHTSFPSIQGPWTPWTFKNPEHIFAQYPNKEFGQAVQYKPTATEELKRLFKEQQEAKAVQNLTSS</sequence>
<organism evidence="8 9">
    <name type="scientific">Cephus cinctus</name>
    <name type="common">Wheat stem sawfly</name>
    <dbReference type="NCBI Taxonomy" id="211228"/>
    <lineage>
        <taxon>Eukaryota</taxon>
        <taxon>Metazoa</taxon>
        <taxon>Ecdysozoa</taxon>
        <taxon>Arthropoda</taxon>
        <taxon>Hexapoda</taxon>
        <taxon>Insecta</taxon>
        <taxon>Pterygota</taxon>
        <taxon>Neoptera</taxon>
        <taxon>Endopterygota</taxon>
        <taxon>Hymenoptera</taxon>
        <taxon>Cephoidea</taxon>
        <taxon>Cephidae</taxon>
        <taxon>Cephus</taxon>
    </lineage>
</organism>
<dbReference type="InterPro" id="IPR007741">
    <property type="entry name" value="Ribosomal_mL43/mS25/NADH_DH"/>
</dbReference>
<dbReference type="AlphaFoldDB" id="A0AAJ7C682"/>
<dbReference type="PANTHER" id="PTHR21396:SF2">
    <property type="entry name" value="LARGE RIBOSOMAL SUBUNIT PROTEIN ML43"/>
    <property type="match status" value="1"/>
</dbReference>
<dbReference type="RefSeq" id="XP_015602937.1">
    <property type="nucleotide sequence ID" value="XM_015747451.2"/>
</dbReference>
<proteinExistence type="inferred from homology"/>
<keyword evidence="5" id="KW-0687">Ribonucleoprotein</keyword>